<evidence type="ECO:0000259" key="3">
    <source>
        <dbReference type="Pfam" id="PF00668"/>
    </source>
</evidence>
<evidence type="ECO:0000313" key="4">
    <source>
        <dbReference type="EMBL" id="GCD33594.1"/>
    </source>
</evidence>
<dbReference type="GO" id="GO:0005737">
    <property type="term" value="C:cytoplasm"/>
    <property type="evidence" value="ECO:0007669"/>
    <property type="project" value="TreeGrafter"/>
</dbReference>
<reference evidence="4 5" key="1">
    <citation type="submission" date="2018-11" db="EMBL/GenBank/DDBJ databases">
        <title>Whole genome sequence of Streptomyces chrestomyceticus NBRC 13444(T).</title>
        <authorList>
            <person name="Komaki H."/>
            <person name="Tamura T."/>
        </authorList>
    </citation>
    <scope>NUCLEOTIDE SEQUENCE [LARGE SCALE GENOMIC DNA]</scope>
    <source>
        <strain evidence="4 5">NBRC 13444</strain>
    </source>
</reference>
<evidence type="ECO:0000256" key="1">
    <source>
        <dbReference type="SAM" id="MobiDB-lite"/>
    </source>
</evidence>
<dbReference type="Pfam" id="PF00668">
    <property type="entry name" value="Condensation"/>
    <property type="match status" value="1"/>
</dbReference>
<comment type="caution">
    <text evidence="4">The sequence shown here is derived from an EMBL/GenBank/DDBJ whole genome shotgun (WGS) entry which is preliminary data.</text>
</comment>
<feature type="region of interest" description="Disordered" evidence="1">
    <location>
        <begin position="210"/>
        <end position="233"/>
    </location>
</feature>
<dbReference type="SUPFAM" id="SSF56801">
    <property type="entry name" value="Acetyl-CoA synthetase-like"/>
    <property type="match status" value="1"/>
</dbReference>
<dbReference type="Pfam" id="PF00501">
    <property type="entry name" value="AMP-binding"/>
    <property type="match status" value="1"/>
</dbReference>
<dbReference type="PANTHER" id="PTHR45527:SF1">
    <property type="entry name" value="FATTY ACID SYNTHASE"/>
    <property type="match status" value="1"/>
</dbReference>
<evidence type="ECO:0000259" key="2">
    <source>
        <dbReference type="Pfam" id="PF00501"/>
    </source>
</evidence>
<dbReference type="InterPro" id="IPR023213">
    <property type="entry name" value="CAT-like_dom_sf"/>
</dbReference>
<feature type="compositionally biased region" description="Low complexity" evidence="1">
    <location>
        <begin position="598"/>
        <end position="608"/>
    </location>
</feature>
<dbReference type="Gene3D" id="3.40.50.980">
    <property type="match status" value="2"/>
</dbReference>
<feature type="region of interest" description="Disordered" evidence="1">
    <location>
        <begin position="582"/>
        <end position="608"/>
    </location>
</feature>
<dbReference type="RefSeq" id="WP_125044047.1">
    <property type="nucleotide sequence ID" value="NZ_BHZC01000001.1"/>
</dbReference>
<dbReference type="Gene3D" id="3.30.559.10">
    <property type="entry name" value="Chloramphenicol acetyltransferase-like domain"/>
    <property type="match status" value="1"/>
</dbReference>
<dbReference type="GeneID" id="95627104"/>
<evidence type="ECO:0000313" key="5">
    <source>
        <dbReference type="Proteomes" id="UP000287830"/>
    </source>
</evidence>
<dbReference type="PANTHER" id="PTHR45527">
    <property type="entry name" value="NONRIBOSOMAL PEPTIDE SYNTHETASE"/>
    <property type="match status" value="1"/>
</dbReference>
<dbReference type="EMBL" id="BHZC01000001">
    <property type="protein sequence ID" value="GCD33594.1"/>
    <property type="molecule type" value="Genomic_DNA"/>
</dbReference>
<dbReference type="GO" id="GO:0043041">
    <property type="term" value="P:amino acid activation for nonribosomal peptide biosynthetic process"/>
    <property type="evidence" value="ECO:0007669"/>
    <property type="project" value="TreeGrafter"/>
</dbReference>
<dbReference type="InterPro" id="IPR001242">
    <property type="entry name" value="Condensation_dom"/>
</dbReference>
<dbReference type="GO" id="GO:0031177">
    <property type="term" value="F:phosphopantetheine binding"/>
    <property type="evidence" value="ECO:0007669"/>
    <property type="project" value="TreeGrafter"/>
</dbReference>
<name>A0A7U9PYU3_9ACTN</name>
<organism evidence="4 5">
    <name type="scientific">Streptomyces chrestomyceticus JCM 4735</name>
    <dbReference type="NCBI Taxonomy" id="1306181"/>
    <lineage>
        <taxon>Bacteria</taxon>
        <taxon>Bacillati</taxon>
        <taxon>Actinomycetota</taxon>
        <taxon>Actinomycetes</taxon>
        <taxon>Kitasatosporales</taxon>
        <taxon>Streptomycetaceae</taxon>
        <taxon>Streptomyces</taxon>
    </lineage>
</organism>
<dbReference type="SUPFAM" id="SSF52777">
    <property type="entry name" value="CoA-dependent acyltransferases"/>
    <property type="match status" value="2"/>
</dbReference>
<accession>A0A7U9PYU3</accession>
<dbReference type="GO" id="GO:0003824">
    <property type="term" value="F:catalytic activity"/>
    <property type="evidence" value="ECO:0007669"/>
    <property type="project" value="InterPro"/>
</dbReference>
<dbReference type="GO" id="GO:0044550">
    <property type="term" value="P:secondary metabolite biosynthetic process"/>
    <property type="evidence" value="ECO:0007669"/>
    <property type="project" value="TreeGrafter"/>
</dbReference>
<dbReference type="Gene3D" id="3.30.559.30">
    <property type="entry name" value="Nonribosomal peptide synthetase, condensation domain"/>
    <property type="match status" value="1"/>
</dbReference>
<sequence>MEGQAQFTAPLTACQEGTWLAQRAENPPRQYDIRQYADVLGPLDTDIFRRALRQAVAETEALRLRFTQDGGAPVQVIRAAGEKIALRHVDLTGEDEPWEAAQALMRADGRHPADPIEGDLCAHILFKLAPDRYVWYQRHHQLLVDHFGSTLLARRVAALYNAALRGEPYCPPGHAPLRELWEQEAAYRESPEHEADRRYWHEHFADRPEPATVPGHRSVSRDARPRASGHLSAAGREALRTAAGRTGVSRGALVVAAVATFVCRTTGADEALLSFPVDGRTGPEARRTPCATANVLPLRLPARPGDSLAGLARAAQREIDGLLEHRRYRGERLHAELGRPGGRRNFGPSVAVPANGSGLRFGEARGTLHDLPGGPVEAFSVVLRELPDDAGTSVVLEADPALYDQEWAGAGHRAFVRLLEQAAAEPDTPVGRFGVLGAPEHGLVVEGWNATGAERPGTSVPELVARQAARLPGSIAVSDDERSLTYAELNAEAGRLAAYLTSRGVTRGSRVAVLMERSAGLLVALLGVWKAGAAYVPVDAAYPAERVAVMLADSAPAAVLCTGSTRAAVPPGVPGDVVVLDDPGPGRPWPRARRRAPRSGWAPRTWRT</sequence>
<dbReference type="AlphaFoldDB" id="A0A7U9PYU3"/>
<protein>
    <submittedName>
        <fullName evidence="4">Non-ribosomal peptide synthetase</fullName>
    </submittedName>
</protein>
<dbReference type="OrthoDB" id="2472181at2"/>
<proteinExistence type="predicted"/>
<dbReference type="Proteomes" id="UP000287830">
    <property type="component" value="Unassembled WGS sequence"/>
</dbReference>
<gene>
    <name evidence="4" type="ORF">OEIGOIKO_01315</name>
</gene>
<dbReference type="GO" id="GO:0008610">
    <property type="term" value="P:lipid biosynthetic process"/>
    <property type="evidence" value="ECO:0007669"/>
    <property type="project" value="UniProtKB-ARBA"/>
</dbReference>
<feature type="domain" description="Condensation" evidence="3">
    <location>
        <begin position="8"/>
        <end position="435"/>
    </location>
</feature>
<feature type="domain" description="AMP-dependent synthetase/ligase" evidence="2">
    <location>
        <begin position="465"/>
        <end position="583"/>
    </location>
</feature>
<dbReference type="InterPro" id="IPR000873">
    <property type="entry name" value="AMP-dep_synth/lig_dom"/>
</dbReference>